<keyword evidence="4" id="KW-1185">Reference proteome</keyword>
<evidence type="ECO:0000256" key="1">
    <source>
        <dbReference type="SAM" id="Phobius"/>
    </source>
</evidence>
<dbReference type="KEGG" id="yag:AABB28_15060"/>
<protein>
    <recommendedName>
        <fullName evidence="5">Ferrochelatase</fullName>
    </recommendedName>
</protein>
<dbReference type="AlphaFoldDB" id="A0AAN0M1C9"/>
<evidence type="ECO:0000313" key="4">
    <source>
        <dbReference type="Proteomes" id="UP001451782"/>
    </source>
</evidence>
<accession>A0AAN0M1C9</accession>
<feature type="transmembrane region" description="Helical" evidence="1">
    <location>
        <begin position="50"/>
        <end position="67"/>
    </location>
</feature>
<reference evidence="3 4" key="1">
    <citation type="submission" date="2024-04" db="EMBL/GenBank/DDBJ databases">
        <title>Phylogenomic analyses of a clade within the roseobacter group suggest taxonomic reassignments of species of the genera Aestuariivita, Citreicella, Loktanella, Nautella, Pelagibaca, Ruegeria, Thalassobius, Thiobacimonas and Tropicibacter, and the proposal o.</title>
        <authorList>
            <person name="Jeon C.O."/>
        </authorList>
    </citation>
    <scope>NUCLEOTIDE SEQUENCE [LARGE SCALE GENOMIC DNA]</scope>
    <source>
        <strain evidence="3 4">G8-12</strain>
    </source>
</reference>
<keyword evidence="1" id="KW-0812">Transmembrane</keyword>
<gene>
    <name evidence="3" type="ORF">AABB28_15060</name>
</gene>
<feature type="signal peptide" evidence="2">
    <location>
        <begin position="1"/>
        <end position="22"/>
    </location>
</feature>
<dbReference type="Proteomes" id="UP001451782">
    <property type="component" value="Chromosome"/>
</dbReference>
<feature type="chain" id="PRO_5042947616" description="Ferrochelatase" evidence="2">
    <location>
        <begin position="23"/>
        <end position="70"/>
    </location>
</feature>
<evidence type="ECO:0000256" key="2">
    <source>
        <dbReference type="SAM" id="SignalP"/>
    </source>
</evidence>
<name>A0AAN0M1C9_9RHOB</name>
<keyword evidence="1" id="KW-1133">Transmembrane helix</keyword>
<keyword evidence="2" id="KW-0732">Signal</keyword>
<dbReference type="EMBL" id="CP151762">
    <property type="protein sequence ID" value="WZU63159.1"/>
    <property type="molecule type" value="Genomic_DNA"/>
</dbReference>
<evidence type="ECO:0008006" key="5">
    <source>
        <dbReference type="Google" id="ProtNLM"/>
    </source>
</evidence>
<sequence>MRITTTLAAAAALAVSGVAATAGGMADEVMEAPVVMVEPVEPAGSSVSPTYVVLGVLAALLIAAAVNEND</sequence>
<dbReference type="RefSeq" id="WP_342069555.1">
    <property type="nucleotide sequence ID" value="NZ_CP151762.1"/>
</dbReference>
<evidence type="ECO:0000313" key="3">
    <source>
        <dbReference type="EMBL" id="WZU63159.1"/>
    </source>
</evidence>
<keyword evidence="1" id="KW-0472">Membrane</keyword>
<proteinExistence type="predicted"/>
<organism evidence="3 4">
    <name type="scientific">Yoonia algicola</name>
    <dbReference type="NCBI Taxonomy" id="3137368"/>
    <lineage>
        <taxon>Bacteria</taxon>
        <taxon>Pseudomonadati</taxon>
        <taxon>Pseudomonadota</taxon>
        <taxon>Alphaproteobacteria</taxon>
        <taxon>Rhodobacterales</taxon>
        <taxon>Paracoccaceae</taxon>
        <taxon>Yoonia</taxon>
    </lineage>
</organism>